<keyword evidence="7" id="KW-0677">Repeat</keyword>
<dbReference type="CDD" id="cd11289">
    <property type="entry name" value="gelsolin_S2_like"/>
    <property type="match status" value="1"/>
</dbReference>
<dbReference type="GO" id="GO:0007417">
    <property type="term" value="P:central nervous system development"/>
    <property type="evidence" value="ECO:0007669"/>
    <property type="project" value="TreeGrafter"/>
</dbReference>
<dbReference type="FunFam" id="3.40.20.10:FF:000004">
    <property type="entry name" value="Gelsolin"/>
    <property type="match status" value="1"/>
</dbReference>
<evidence type="ECO:0000256" key="13">
    <source>
        <dbReference type="ARBA" id="ARBA00030694"/>
    </source>
</evidence>
<evidence type="ECO:0000256" key="12">
    <source>
        <dbReference type="ARBA" id="ARBA00023273"/>
    </source>
</evidence>
<evidence type="ECO:0000256" key="7">
    <source>
        <dbReference type="ARBA" id="ARBA00022737"/>
    </source>
</evidence>
<proteinExistence type="inferred from homology"/>
<dbReference type="InterPro" id="IPR007123">
    <property type="entry name" value="Gelsolin-like_dom"/>
</dbReference>
<dbReference type="CDD" id="cd11293">
    <property type="entry name" value="gelsolin_S4_like"/>
    <property type="match status" value="1"/>
</dbReference>
<dbReference type="GO" id="GO:0051016">
    <property type="term" value="P:barbed-end actin filament capping"/>
    <property type="evidence" value="ECO:0007669"/>
    <property type="project" value="TreeGrafter"/>
</dbReference>
<dbReference type="PANTHER" id="PTHR11977:SF78">
    <property type="entry name" value="SCINDERIN"/>
    <property type="match status" value="1"/>
</dbReference>
<evidence type="ECO:0000256" key="1">
    <source>
        <dbReference type="ARBA" id="ARBA00004188"/>
    </source>
</evidence>
<dbReference type="SMART" id="SM00262">
    <property type="entry name" value="GEL"/>
    <property type="match status" value="6"/>
</dbReference>
<evidence type="ECO:0000256" key="5">
    <source>
        <dbReference type="ARBA" id="ARBA00022467"/>
    </source>
</evidence>
<evidence type="ECO:0000256" key="11">
    <source>
        <dbReference type="ARBA" id="ARBA00023212"/>
    </source>
</evidence>
<evidence type="ECO:0000256" key="9">
    <source>
        <dbReference type="ARBA" id="ARBA00022949"/>
    </source>
</evidence>
<dbReference type="Ensembl" id="ENSEAST00005034374.1">
    <property type="protein sequence ID" value="ENSEASP00005031620.1"/>
    <property type="gene ID" value="ENSEASG00005021220.1"/>
</dbReference>
<dbReference type="CDD" id="cd11291">
    <property type="entry name" value="gelsolin_S6_like"/>
    <property type="match status" value="1"/>
</dbReference>
<dbReference type="InterPro" id="IPR007122">
    <property type="entry name" value="Villin/Gelsolin"/>
</dbReference>
<evidence type="ECO:0000259" key="14">
    <source>
        <dbReference type="Pfam" id="PF00626"/>
    </source>
</evidence>
<dbReference type="GO" id="GO:0008154">
    <property type="term" value="P:actin polymerization or depolymerization"/>
    <property type="evidence" value="ECO:0007669"/>
    <property type="project" value="TreeGrafter"/>
</dbReference>
<feature type="domain" description="Gelsolin-like" evidence="14">
    <location>
        <begin position="632"/>
        <end position="707"/>
    </location>
</feature>
<dbReference type="SUPFAM" id="SSF82754">
    <property type="entry name" value="C-terminal, gelsolin-like domain of Sec23/24"/>
    <property type="match status" value="1"/>
</dbReference>
<accession>A0A8C4N088</accession>
<keyword evidence="12" id="KW-0966">Cell projection</keyword>
<protein>
    <recommendedName>
        <fullName evidence="4">Scinderin</fullName>
    </recommendedName>
    <alternativeName>
        <fullName evidence="13">Adseverin</fullName>
    </alternativeName>
</protein>
<dbReference type="PANTHER" id="PTHR11977">
    <property type="entry name" value="VILLIN"/>
    <property type="match status" value="1"/>
</dbReference>
<dbReference type="GO" id="GO:0051014">
    <property type="term" value="P:actin filament severing"/>
    <property type="evidence" value="ECO:0007669"/>
    <property type="project" value="TreeGrafter"/>
</dbReference>
<keyword evidence="8" id="KW-0106">Calcium</keyword>
<comment type="similarity">
    <text evidence="3">Belongs to the villin/gelsolin family.</text>
</comment>
<keyword evidence="11" id="KW-0206">Cytoskeleton</keyword>
<dbReference type="PRINTS" id="PR00597">
    <property type="entry name" value="GELSOLIN"/>
</dbReference>
<feature type="domain" description="Gelsolin-like" evidence="14">
    <location>
        <begin position="530"/>
        <end position="594"/>
    </location>
</feature>
<feature type="domain" description="Gelsolin-like" evidence="14">
    <location>
        <begin position="414"/>
        <end position="487"/>
    </location>
</feature>
<dbReference type="InterPro" id="IPR029006">
    <property type="entry name" value="ADF-H/Gelsolin-like_dom_sf"/>
</dbReference>
<reference evidence="15" key="1">
    <citation type="submission" date="2023-03" db="UniProtKB">
        <authorList>
            <consortium name="Ensembl"/>
        </authorList>
    </citation>
    <scope>IDENTIFICATION</scope>
</reference>
<organism evidence="15">
    <name type="scientific">Equus asinus asinus</name>
    <dbReference type="NCBI Taxonomy" id="83772"/>
    <lineage>
        <taxon>Eukaryota</taxon>
        <taxon>Metazoa</taxon>
        <taxon>Chordata</taxon>
        <taxon>Craniata</taxon>
        <taxon>Vertebrata</taxon>
        <taxon>Euteleostomi</taxon>
        <taxon>Mammalia</taxon>
        <taxon>Eutheria</taxon>
        <taxon>Laurasiatheria</taxon>
        <taxon>Perissodactyla</taxon>
        <taxon>Equidae</taxon>
        <taxon>Equus</taxon>
    </lineage>
</organism>
<evidence type="ECO:0000256" key="10">
    <source>
        <dbReference type="ARBA" id="ARBA00023203"/>
    </source>
</evidence>
<evidence type="ECO:0000256" key="2">
    <source>
        <dbReference type="ARBA" id="ARBA00004245"/>
    </source>
</evidence>
<keyword evidence="9" id="KW-0965">Cell junction</keyword>
<dbReference type="FunFam" id="3.40.20.10:FF:000005">
    <property type="entry name" value="Gelsolin"/>
    <property type="match status" value="1"/>
</dbReference>
<dbReference type="Gene3D" id="3.40.20.10">
    <property type="entry name" value="Severin"/>
    <property type="match status" value="6"/>
</dbReference>
<dbReference type="InterPro" id="IPR036180">
    <property type="entry name" value="Gelsolin-like_dom_sf"/>
</dbReference>
<dbReference type="GO" id="GO:0030031">
    <property type="term" value="P:cell projection assembly"/>
    <property type="evidence" value="ECO:0007669"/>
    <property type="project" value="TreeGrafter"/>
</dbReference>
<dbReference type="CDD" id="cd11288">
    <property type="entry name" value="gelsolin_S5_like"/>
    <property type="match status" value="1"/>
</dbReference>
<evidence type="ECO:0000256" key="4">
    <source>
        <dbReference type="ARBA" id="ARBA00014288"/>
    </source>
</evidence>
<keyword evidence="10" id="KW-0009">Actin-binding</keyword>
<dbReference type="CDD" id="cd11292">
    <property type="entry name" value="gelsolin_S3_like"/>
    <property type="match status" value="1"/>
</dbReference>
<evidence type="ECO:0000256" key="8">
    <source>
        <dbReference type="ARBA" id="ARBA00022837"/>
    </source>
</evidence>
<feature type="domain" description="Gelsolin-like" evidence="14">
    <location>
        <begin position="151"/>
        <end position="224"/>
    </location>
</feature>
<dbReference type="Pfam" id="PF00626">
    <property type="entry name" value="Gelsolin"/>
    <property type="match status" value="6"/>
</dbReference>
<evidence type="ECO:0000256" key="6">
    <source>
        <dbReference type="ARBA" id="ARBA00022490"/>
    </source>
</evidence>
<dbReference type="GO" id="GO:0002102">
    <property type="term" value="C:podosome"/>
    <property type="evidence" value="ECO:0007669"/>
    <property type="project" value="UniProtKB-SubCell"/>
</dbReference>
<evidence type="ECO:0000256" key="3">
    <source>
        <dbReference type="ARBA" id="ARBA00008418"/>
    </source>
</evidence>
<gene>
    <name evidence="15" type="primary">SCIN</name>
</gene>
<dbReference type="GO" id="GO:0051015">
    <property type="term" value="F:actin filament binding"/>
    <property type="evidence" value="ECO:0007669"/>
    <property type="project" value="InterPro"/>
</dbReference>
<name>A0A8C4N088_EQUAS</name>
<dbReference type="FunFam" id="3.40.20.10:FF:000001">
    <property type="entry name" value="Gelsolin"/>
    <property type="match status" value="1"/>
</dbReference>
<dbReference type="GO" id="GO:0005546">
    <property type="term" value="F:phosphatidylinositol-4,5-bisphosphate binding"/>
    <property type="evidence" value="ECO:0007669"/>
    <property type="project" value="TreeGrafter"/>
</dbReference>
<dbReference type="GO" id="GO:0005737">
    <property type="term" value="C:cytoplasm"/>
    <property type="evidence" value="ECO:0007669"/>
    <property type="project" value="TreeGrafter"/>
</dbReference>
<dbReference type="AlphaFoldDB" id="A0A8C4N088"/>
<dbReference type="FunFam" id="3.40.20.10:FF:000009">
    <property type="entry name" value="gelsolin isoform X1"/>
    <property type="match status" value="1"/>
</dbReference>
<dbReference type="SUPFAM" id="SSF55753">
    <property type="entry name" value="Actin depolymerizing proteins"/>
    <property type="match status" value="5"/>
</dbReference>
<keyword evidence="5" id="KW-0117">Actin capping</keyword>
<sequence length="718" mass="80425">LSQVTKVPRPLPGASRAGTMSQGLYHEEFARAGKQAGLQVWRIEKLELVPKFCLNFFPCLINEVPSFAISGKECTQDESTAAAIFAVQMDDYLGGKPVQNRELQGYESTDFVGYFKGGLKYKAGGVASGLNHVLTNDLTAERLLHVKGRRVVRATEVPLTWDSFNKGDCFIIDLGTEIYQWCGSSCNKYERLKASQVAIGIRDNERKGRSQLIVVEEGSEPSELLQVLGKKPVLRDGGDDDDTIADITNRKMAKLYMVNASGSMSVTVVAEENPFSMAMLLSEECFILDHGAAKQIFVWKGKRYANPQERKAAMKTAEEFLRQMNYSTNTQIQVLPEGGETPIFKQFFKDWRDKDQSDGFGKVYVTEKVARIEQIPFDASKLHSSPQMAAQHNMVDDGSGKVEIWRVENNGRIEIDQNSYGEFYGGDCYIILYTYPRGQIIYTWQGANATRDELTTSAFLTVQLDRSLGGQAVQIRVSQGKEPAHLLSLFKDKPLIIYKDGTSKKGGQTPAPPTRLFQVRRNLASITRIVEVDVDADSLNSNDVFVLKLRQNNGYIWIGKGASQEEEKGAEYVASVLKCKTTRIQEGSEPEEFWNSLGGKKDYQTSPLLETQAEDHPPRLYGCSNKTGRFIIEEVPGEFTQEDLAEDDVMLLDTWEQIFLWIGKDANEVEKTESLKSAKVYLETDPSGRDKRTPIVIVKQGHEPPTFTGWFLGWDSSK</sequence>
<evidence type="ECO:0000313" key="15">
    <source>
        <dbReference type="Ensembl" id="ENSEASP00005031620.1"/>
    </source>
</evidence>
<keyword evidence="6" id="KW-0963">Cytoplasm</keyword>
<comment type="subcellular location">
    <subcellularLocation>
        <location evidence="1">Cell projection</location>
        <location evidence="1">Podosome</location>
    </subcellularLocation>
    <subcellularLocation>
        <location evidence="2">Cytoplasm</location>
        <location evidence="2">Cytoskeleton</location>
    </subcellularLocation>
</comment>
<feature type="domain" description="Gelsolin-like" evidence="14">
    <location>
        <begin position="267"/>
        <end position="344"/>
    </location>
</feature>
<feature type="domain" description="Gelsolin-like" evidence="14">
    <location>
        <begin position="71"/>
        <end position="111"/>
    </location>
</feature>